<feature type="binding site" evidence="23">
    <location>
        <position position="814"/>
    </location>
    <ligand>
        <name>Mo-molybdopterin</name>
        <dbReference type="ChEBI" id="CHEBI:71302"/>
    </ligand>
    <ligandPart>
        <name>Mo</name>
        <dbReference type="ChEBI" id="CHEBI:28685"/>
    </ligandPart>
</feature>
<evidence type="ECO:0000256" key="7">
    <source>
        <dbReference type="ARBA" id="ARBA00022505"/>
    </source>
</evidence>
<dbReference type="OrthoDB" id="8300278at2759"/>
<dbReference type="NCBIfam" id="TIGR02963">
    <property type="entry name" value="xanthine_xdhA"/>
    <property type="match status" value="1"/>
</dbReference>
<feature type="binding site" evidence="23">
    <location>
        <position position="83"/>
    </location>
    <ligand>
        <name>[2Fe-2S] cluster</name>
        <dbReference type="ChEBI" id="CHEBI:190135"/>
        <label>1</label>
    </ligand>
</feature>
<feature type="binding site" evidence="23">
    <location>
        <position position="158"/>
    </location>
    <ligand>
        <name>[2Fe-2S] cluster</name>
        <dbReference type="ChEBI" id="CHEBI:190135"/>
        <label>2</label>
    </ligand>
</feature>
<evidence type="ECO:0000256" key="10">
    <source>
        <dbReference type="ARBA" id="ARBA00022723"/>
    </source>
</evidence>
<feature type="binding site" evidence="22">
    <location>
        <position position="376"/>
    </location>
    <ligand>
        <name>FAD</name>
        <dbReference type="ChEBI" id="CHEBI:57692"/>
    </ligand>
</feature>
<feature type="binding site" evidence="23">
    <location>
        <position position="61"/>
    </location>
    <ligand>
        <name>[2Fe-2S] cluster</name>
        <dbReference type="ChEBI" id="CHEBI:190135"/>
        <label>1</label>
    </ligand>
</feature>
<dbReference type="InterPro" id="IPR000674">
    <property type="entry name" value="Ald_Oxase/Xan_DH_a/b"/>
</dbReference>
<evidence type="ECO:0000256" key="6">
    <source>
        <dbReference type="ARBA" id="ARBA00019394"/>
    </source>
</evidence>
<evidence type="ECO:0000256" key="15">
    <source>
        <dbReference type="ARBA" id="ARBA00023027"/>
    </source>
</evidence>
<dbReference type="InterPro" id="IPR016167">
    <property type="entry name" value="FAD-bd_PCMH_sub1"/>
</dbReference>
<evidence type="ECO:0000256" key="1">
    <source>
        <dbReference type="ARBA" id="ARBA00001974"/>
    </source>
</evidence>
<evidence type="ECO:0000256" key="23">
    <source>
        <dbReference type="PIRSR" id="PIRSR000127-3"/>
    </source>
</evidence>
<feature type="binding site" evidence="23">
    <location>
        <position position="928"/>
    </location>
    <ligand>
        <name>Mo-molybdopterin</name>
        <dbReference type="ChEBI" id="CHEBI:71302"/>
    </ligand>
    <ligandPart>
        <name>Mo</name>
        <dbReference type="ChEBI" id="CHEBI:28685"/>
    </ligandPart>
</feature>
<dbReference type="InterPro" id="IPR006058">
    <property type="entry name" value="2Fe2S_fd_BS"/>
</dbReference>
<dbReference type="Gene3D" id="3.90.1170.50">
    <property type="entry name" value="Aldehyde oxidase/xanthine dehydrogenase, a/b hammerhead"/>
    <property type="match status" value="1"/>
</dbReference>
<evidence type="ECO:0000256" key="14">
    <source>
        <dbReference type="ARBA" id="ARBA00023014"/>
    </source>
</evidence>
<dbReference type="InterPro" id="IPR016169">
    <property type="entry name" value="FAD-bd_PCMH_sub2"/>
</dbReference>
<dbReference type="InterPro" id="IPR036856">
    <property type="entry name" value="Ald_Oxase/Xan_DH_a/b_sf"/>
</dbReference>
<feature type="active site" description="Proton acceptor" evidence="21">
    <location>
        <position position="1277"/>
    </location>
</feature>
<comment type="subunit">
    <text evidence="4">Homodimer.</text>
</comment>
<dbReference type="Pfam" id="PF03450">
    <property type="entry name" value="CO_deh_flav_C"/>
    <property type="match status" value="1"/>
</dbReference>
<dbReference type="SUPFAM" id="SSF56176">
    <property type="entry name" value="FAD-binding/transporter-associated domain-like"/>
    <property type="match status" value="1"/>
</dbReference>
<keyword evidence="8" id="KW-0285">Flavoprotein</keyword>
<sequence length="1346" mass="150147">MDSIETYLPKERVTTLVFFVNGKKVIETEPDPEWTLLWYLRRKLQLTGTKYGCGEGGCGACTVMLSQYIKQEDRVHHIAVNACLTPLCSIHGLAVTTVEGIGNAQDKLHPIQKRIAKSHGSQCGFCTPGIVMSMYALLRNKHKIHYDDIEEALQGNLCRCTGYRPIVEGFKTFTEEWKVMSQTTCKMGNDCCRLKQNGEKNGEQSEQSDVLFNESKFKPYNPTQEPIFPPELKLVEEYNKQFLFFKGNNCVWVRPQNLQQLLILKKAFPYSKIVVGNTEIGVEVKCKKMTYPVLLSPQLITEMQGIKINETSITVGATVSLTKLQDFLQNMMSKNPKDYMKVFDAIVQILYWFAGSQVRNVASIVGNIITASPISDLNPILMASASSLNVCNSEGNMQKVVIDEEFFKSYRKVALRDDAVVVSLDIPFTEEWQFFKAYKQSRRRDDDISIVTGVFNITIDKSSKIVKQAKICFGGMGPTTVLARKSSDIIIGSIWNKALLDKMFKSLNEEFKLDISVPGGMADYRKSLCLSLFFRFYNYVWNEVYGNGYTIKKENLSAAEELPRMMPKSSQCFEIIESNKNRIDGLGKPIPHASAEKQATGEAIYCDDIPSVDGELFLSLVLSSESHAKILSIDSSNALKLPDVVAFLSASDLSSERNKMGPIFKDEEIFSSSIVTSRSCVIGAVVAKTESAAKKAKDLIKVTYEKLDPLIITVEDAIRCQSFFDGYCPRKLSKGDINKAFSEAKHIREGYVRSGPQEHFYLETISAFAIREEEELKIICTSQNPADIAHIAAETLGIPNHKVVSKVKRIGGGFGGKETRAAVLAIPVAIAAYKLKKPVRAVLDRDEDMQVTGYRHPYLIKYKVAFDDHGKILGASYDLYANAGNCMDISCSMMERALFHVDNCYFIPNIQINGYLCKTNTPSNTAFRGFGAPQAMMAAETMIRDIASALNKEYEEIISANLYTEGSLTHFNQRLNYCTLPRCWTECIERSNYWQRKRDIAEYNRNQRWKKRGISIVPTKYGISFQGDLLMQGGVLLLIYKDGSVLLSLGGIEMGQGLFTKMIQVASRALEVDVSKIHISEMATDKVPNSSPTAASISSDIYGMAVINACNTINDRLKPIKAKNPAGRWEEWISQAYCERISLSATGFYSAPKIDYDREKNSGNLYEYFTYGVACSEVIIDCLTGDHQVLRTDIVMDVGESLNPAIDIGQIEGAFIQGYGYYTLEEMLFSPTGEVLTKGPGAYKIPGFSDIPKEFNVALLKGAPNPRAVYSSKAIGEPPLFLAASVFFAIKEAIKSARVDAGVDPDFILDIPASCARIRMSCEDVITEQVKPTITSERQPWNITLS</sequence>
<feature type="binding site" evidence="22">
    <location>
        <position position="439"/>
    </location>
    <ligand>
        <name>FAD</name>
        <dbReference type="ChEBI" id="CHEBI:57692"/>
    </ligand>
</feature>
<feature type="binding site" evidence="23">
    <location>
        <position position="123"/>
    </location>
    <ligand>
        <name>[2Fe-2S] cluster</name>
        <dbReference type="ChEBI" id="CHEBI:190135"/>
        <label>2</label>
    </ligand>
</feature>
<evidence type="ECO:0000256" key="5">
    <source>
        <dbReference type="ARBA" id="ARBA00013123"/>
    </source>
</evidence>
<feature type="binding site" evidence="23">
    <location>
        <position position="58"/>
    </location>
    <ligand>
        <name>[2Fe-2S] cluster</name>
        <dbReference type="ChEBI" id="CHEBI:190135"/>
        <label>1</label>
    </ligand>
</feature>
<dbReference type="Pfam" id="PF01799">
    <property type="entry name" value="Fer2_2"/>
    <property type="match status" value="1"/>
</dbReference>
<dbReference type="Pfam" id="PF02738">
    <property type="entry name" value="MoCoBD_1"/>
    <property type="match status" value="1"/>
</dbReference>
<feature type="binding site" evidence="22">
    <location>
        <position position="353"/>
    </location>
    <ligand>
        <name>FAD</name>
        <dbReference type="ChEBI" id="CHEBI:57692"/>
    </ligand>
</feature>
<dbReference type="InterPro" id="IPR046867">
    <property type="entry name" value="AldOxase/xan_DH_MoCoBD2"/>
</dbReference>
<dbReference type="Gene3D" id="1.10.150.120">
    <property type="entry name" value="[2Fe-2S]-binding domain"/>
    <property type="match status" value="1"/>
</dbReference>
<dbReference type="SMART" id="SM01092">
    <property type="entry name" value="CO_deh_flav_C"/>
    <property type="match status" value="1"/>
</dbReference>
<comment type="caution">
    <text evidence="26">The sequence shown here is derived from an EMBL/GenBank/DDBJ whole genome shotgun (WGS) entry which is preliminary data.</text>
</comment>
<dbReference type="Pfam" id="PF01315">
    <property type="entry name" value="Ald_Xan_dh_C"/>
    <property type="match status" value="1"/>
</dbReference>
<dbReference type="InterPro" id="IPR008274">
    <property type="entry name" value="AldOxase/xan_DH_MoCoBD1"/>
</dbReference>
<dbReference type="EMBL" id="CAKASE010000078">
    <property type="protein sequence ID" value="CAG9578687.1"/>
    <property type="molecule type" value="Genomic_DNA"/>
</dbReference>
<dbReference type="InterPro" id="IPR014307">
    <property type="entry name" value="Xanthine_DH_ssu"/>
</dbReference>
<feature type="binding site" evidence="22">
    <location>
        <begin position="273"/>
        <end position="280"/>
    </location>
    <ligand>
        <name>FAD</name>
        <dbReference type="ChEBI" id="CHEBI:57692"/>
    </ligand>
</feature>
<evidence type="ECO:0000256" key="17">
    <source>
        <dbReference type="ARBA" id="ARBA00034078"/>
    </source>
</evidence>
<dbReference type="GO" id="GO:0004854">
    <property type="term" value="F:xanthine dehydrogenase activity"/>
    <property type="evidence" value="ECO:0007669"/>
    <property type="project" value="UniProtKB-EC"/>
</dbReference>
<dbReference type="EC" id="1.17.1.4" evidence="5"/>
<dbReference type="Proteomes" id="UP000789524">
    <property type="component" value="Unassembled WGS sequence"/>
</dbReference>
<keyword evidence="14 23" id="KW-0411">Iron-sulfur</keyword>
<dbReference type="Gene3D" id="3.30.43.10">
    <property type="entry name" value="Uridine Diphospho-n-acetylenolpyruvylglucosamine Reductase, domain 2"/>
    <property type="match status" value="1"/>
</dbReference>
<evidence type="ECO:0000256" key="8">
    <source>
        <dbReference type="ARBA" id="ARBA00022630"/>
    </source>
</evidence>
<evidence type="ECO:0000256" key="4">
    <source>
        <dbReference type="ARBA" id="ARBA00011738"/>
    </source>
</evidence>
<evidence type="ECO:0000256" key="22">
    <source>
        <dbReference type="PIRSR" id="PIRSR000127-2"/>
    </source>
</evidence>
<dbReference type="InterPro" id="IPR036010">
    <property type="entry name" value="2Fe-2S_ferredoxin-like_sf"/>
</dbReference>
<keyword evidence="13 23" id="KW-0408">Iron</keyword>
<comment type="catalytic activity">
    <reaction evidence="19">
        <text>hypoxanthine + NAD(+) + H2O = xanthine + NADH + H(+)</text>
        <dbReference type="Rhea" id="RHEA:24670"/>
        <dbReference type="ChEBI" id="CHEBI:15377"/>
        <dbReference type="ChEBI" id="CHEBI:15378"/>
        <dbReference type="ChEBI" id="CHEBI:17368"/>
        <dbReference type="ChEBI" id="CHEBI:17712"/>
        <dbReference type="ChEBI" id="CHEBI:57540"/>
        <dbReference type="ChEBI" id="CHEBI:57945"/>
        <dbReference type="EC" id="1.17.1.4"/>
    </reaction>
</comment>
<dbReference type="PIRSF" id="PIRSF000127">
    <property type="entry name" value="Xanthine_DH"/>
    <property type="match status" value="1"/>
</dbReference>
<feature type="binding site" evidence="23">
    <location>
        <position position="1095"/>
    </location>
    <ligand>
        <name>Mo-molybdopterin</name>
        <dbReference type="ChEBI" id="CHEBI:71302"/>
    </ligand>
    <ligandPart>
        <name>Mo</name>
        <dbReference type="ChEBI" id="CHEBI:28685"/>
    </ligandPart>
</feature>
<evidence type="ECO:0000256" key="3">
    <source>
        <dbReference type="ARBA" id="ARBA00006849"/>
    </source>
</evidence>
<dbReference type="FunFam" id="3.30.43.10:FF:000001">
    <property type="entry name" value="Xanthine dehydrogenase/oxidase"/>
    <property type="match status" value="1"/>
</dbReference>
<dbReference type="InterPro" id="IPR002346">
    <property type="entry name" value="Mopterin_DH_FAD-bd"/>
</dbReference>
<evidence type="ECO:0000256" key="9">
    <source>
        <dbReference type="ARBA" id="ARBA00022714"/>
    </source>
</evidence>
<comment type="similarity">
    <text evidence="3">Belongs to the xanthine dehydrogenase family.</text>
</comment>
<evidence type="ECO:0000259" key="24">
    <source>
        <dbReference type="PROSITE" id="PS51085"/>
    </source>
</evidence>
<dbReference type="Pfam" id="PF20256">
    <property type="entry name" value="MoCoBD_2"/>
    <property type="match status" value="1"/>
</dbReference>
<dbReference type="PANTHER" id="PTHR45444:SF3">
    <property type="entry name" value="XANTHINE DEHYDROGENASE"/>
    <property type="match status" value="1"/>
</dbReference>
<dbReference type="InterPro" id="IPR012675">
    <property type="entry name" value="Beta-grasp_dom_sf"/>
</dbReference>
<dbReference type="Gene3D" id="3.30.365.10">
    <property type="entry name" value="Aldehyde oxidase/xanthine dehydrogenase, molybdopterin binding domain"/>
    <property type="match status" value="4"/>
</dbReference>
<evidence type="ECO:0000256" key="13">
    <source>
        <dbReference type="ARBA" id="ARBA00023004"/>
    </source>
</evidence>
<protein>
    <recommendedName>
        <fullName evidence="6">Xanthine dehydrogenase</fullName>
        <ecNumber evidence="5">1.17.1.4</ecNumber>
    </recommendedName>
</protein>
<dbReference type="Pfam" id="PF00941">
    <property type="entry name" value="FAD_binding_5"/>
    <property type="match status" value="1"/>
</dbReference>
<feature type="binding site" evidence="22">
    <location>
        <begin position="363"/>
        <end position="367"/>
    </location>
    <ligand>
        <name>FAD</name>
        <dbReference type="ChEBI" id="CHEBI:57692"/>
    </ligand>
</feature>
<evidence type="ECO:0000259" key="25">
    <source>
        <dbReference type="PROSITE" id="PS51387"/>
    </source>
</evidence>
<comment type="cofactor">
    <cofactor evidence="23">
        <name>Mo-molybdopterin</name>
        <dbReference type="ChEBI" id="CHEBI:71302"/>
    </cofactor>
    <text evidence="23">Binds 1 Mo-molybdopterin (Mo-MPT) cofactor per subunit.</text>
</comment>
<dbReference type="InterPro" id="IPR016208">
    <property type="entry name" value="Ald_Oxase/xanthine_DH-like"/>
</dbReference>
<comment type="subcellular location">
    <subcellularLocation>
        <location evidence="2">Peroxisome</location>
    </subcellularLocation>
</comment>
<dbReference type="GO" id="GO:0051537">
    <property type="term" value="F:2 iron, 2 sulfur cluster binding"/>
    <property type="evidence" value="ECO:0007669"/>
    <property type="project" value="UniProtKB-KW"/>
</dbReference>
<evidence type="ECO:0000256" key="11">
    <source>
        <dbReference type="ARBA" id="ARBA00022827"/>
    </source>
</evidence>
<organism evidence="26 27">
    <name type="scientific">Danaus chrysippus</name>
    <name type="common">African queen</name>
    <dbReference type="NCBI Taxonomy" id="151541"/>
    <lineage>
        <taxon>Eukaryota</taxon>
        <taxon>Metazoa</taxon>
        <taxon>Ecdysozoa</taxon>
        <taxon>Arthropoda</taxon>
        <taxon>Hexapoda</taxon>
        <taxon>Insecta</taxon>
        <taxon>Pterygota</taxon>
        <taxon>Neoptera</taxon>
        <taxon>Endopterygota</taxon>
        <taxon>Lepidoptera</taxon>
        <taxon>Glossata</taxon>
        <taxon>Ditrysia</taxon>
        <taxon>Papilionoidea</taxon>
        <taxon>Nymphalidae</taxon>
        <taxon>Danainae</taxon>
        <taxon>Danaini</taxon>
        <taxon>Danaina</taxon>
        <taxon>Danaus</taxon>
        <taxon>Anosia</taxon>
    </lineage>
</organism>
<keyword evidence="7 23" id="KW-0500">Molybdenum</keyword>
<dbReference type="SUPFAM" id="SSF56003">
    <property type="entry name" value="Molybdenum cofactor-binding domain"/>
    <property type="match status" value="1"/>
</dbReference>
<dbReference type="PANTHER" id="PTHR45444">
    <property type="entry name" value="XANTHINE DEHYDROGENASE"/>
    <property type="match status" value="1"/>
</dbReference>
<dbReference type="InterPro" id="IPR036683">
    <property type="entry name" value="CO_DH_flav_C_dom_sf"/>
</dbReference>
<dbReference type="PROSITE" id="PS51085">
    <property type="entry name" value="2FE2S_FER_2"/>
    <property type="match status" value="1"/>
</dbReference>
<comment type="cofactor">
    <cofactor evidence="23">
        <name>[2Fe-2S] cluster</name>
        <dbReference type="ChEBI" id="CHEBI:190135"/>
    </cofactor>
    <text evidence="23">Binds 2 [2Fe-2S] clusters.</text>
</comment>
<comment type="function">
    <text evidence="20">Key enzyme in purine degradation. Catalyzes the oxidation of hypoxanthine to xanthine. Catalyzes the oxidation of xanthine to uric acid.</text>
</comment>
<dbReference type="InterPro" id="IPR036318">
    <property type="entry name" value="FAD-bd_PCMH-like_sf"/>
</dbReference>
<evidence type="ECO:0000313" key="27">
    <source>
        <dbReference type="Proteomes" id="UP000789524"/>
    </source>
</evidence>
<keyword evidence="9 23" id="KW-0001">2Fe-2S</keyword>
<dbReference type="FunFam" id="3.30.465.10:FF:000004">
    <property type="entry name" value="Xanthine dehydrogenase/oxidase"/>
    <property type="match status" value="1"/>
</dbReference>
<feature type="binding site" evidence="23">
    <location>
        <position position="53"/>
    </location>
    <ligand>
        <name>[2Fe-2S] cluster</name>
        <dbReference type="ChEBI" id="CHEBI:190135"/>
        <label>1</label>
    </ligand>
</feature>
<dbReference type="Gene3D" id="3.30.390.50">
    <property type="entry name" value="CO dehydrogenase flavoprotein, C-terminal domain"/>
    <property type="match status" value="1"/>
</dbReference>
<dbReference type="InterPro" id="IPR037165">
    <property type="entry name" value="AldOxase/xan_DH_Mopterin-bd_sf"/>
</dbReference>
<proteinExistence type="inferred from homology"/>
<feature type="binding site" evidence="22">
    <location>
        <position position="896"/>
    </location>
    <ligand>
        <name>substrate</name>
    </ligand>
</feature>
<dbReference type="InterPro" id="IPR001041">
    <property type="entry name" value="2Fe-2S_ferredoxin-type"/>
</dbReference>
<feature type="binding site" evidence="23">
    <location>
        <position position="126"/>
    </location>
    <ligand>
        <name>[2Fe-2S] cluster</name>
        <dbReference type="ChEBI" id="CHEBI:190135"/>
        <label>2</label>
    </ligand>
</feature>
<dbReference type="GO" id="GO:0005506">
    <property type="term" value="F:iron ion binding"/>
    <property type="evidence" value="ECO:0007669"/>
    <property type="project" value="InterPro"/>
</dbReference>
<dbReference type="GO" id="GO:0005777">
    <property type="term" value="C:peroxisome"/>
    <property type="evidence" value="ECO:0007669"/>
    <property type="project" value="UniProtKB-SubCell"/>
</dbReference>
<dbReference type="SUPFAM" id="SSF47741">
    <property type="entry name" value="CO dehydrogenase ISP C-domain like"/>
    <property type="match status" value="1"/>
</dbReference>
<dbReference type="SUPFAM" id="SSF54665">
    <property type="entry name" value="CO dehydrogenase molybdoprotein N-domain-like"/>
    <property type="match status" value="1"/>
</dbReference>
<feature type="domain" description="2Fe-2S ferredoxin-type" evidence="24">
    <location>
        <begin position="14"/>
        <end position="101"/>
    </location>
</feature>
<comment type="cofactor">
    <cofactor evidence="17">
        <name>[2Fe-2S] cluster</name>
        <dbReference type="ChEBI" id="CHEBI:190135"/>
    </cofactor>
</comment>
<dbReference type="FunFam" id="3.10.20.30:FF:000015">
    <property type="entry name" value="Aldehyde oxidase 1"/>
    <property type="match status" value="1"/>
</dbReference>
<keyword evidence="12" id="KW-0560">Oxidoreductase</keyword>
<evidence type="ECO:0000256" key="21">
    <source>
        <dbReference type="PIRSR" id="PIRSR000127-1"/>
    </source>
</evidence>
<evidence type="ECO:0000256" key="16">
    <source>
        <dbReference type="ARBA" id="ARBA00023140"/>
    </source>
</evidence>
<gene>
    <name evidence="26" type="ORF">DCHRY22_LOCUS12743</name>
</gene>
<dbReference type="PROSITE" id="PS00197">
    <property type="entry name" value="2FE2S_FER_1"/>
    <property type="match status" value="1"/>
</dbReference>
<keyword evidence="10 23" id="KW-0479">Metal-binding</keyword>
<evidence type="ECO:0000256" key="18">
    <source>
        <dbReference type="ARBA" id="ARBA00049017"/>
    </source>
</evidence>
<dbReference type="Gene3D" id="3.10.20.30">
    <property type="match status" value="1"/>
</dbReference>
<feature type="binding site" evidence="22">
    <location>
        <position position="818"/>
    </location>
    <ligand>
        <name>substrate</name>
    </ligand>
</feature>
<dbReference type="FunFam" id="3.30.365.10:FF:000003">
    <property type="entry name" value="Aldehyde oxidase 1"/>
    <property type="match status" value="1"/>
</dbReference>
<evidence type="ECO:0000256" key="12">
    <source>
        <dbReference type="ARBA" id="ARBA00023002"/>
    </source>
</evidence>
<dbReference type="Pfam" id="PF00111">
    <property type="entry name" value="Fer2"/>
    <property type="match status" value="1"/>
</dbReference>
<keyword evidence="16" id="KW-0576">Peroxisome</keyword>
<dbReference type="InterPro" id="IPR036884">
    <property type="entry name" value="2Fe-2S-bd_dom_sf"/>
</dbReference>
<dbReference type="FunFam" id="3.30.365.10:FF:000004">
    <property type="entry name" value="Xanthine dehydrogenase oxidase"/>
    <property type="match status" value="1"/>
</dbReference>
<keyword evidence="11 22" id="KW-0274">FAD</keyword>
<keyword evidence="27" id="KW-1185">Reference proteome</keyword>
<dbReference type="SMART" id="SM01008">
    <property type="entry name" value="Ald_Xan_dh_C"/>
    <property type="match status" value="1"/>
</dbReference>
<evidence type="ECO:0000256" key="20">
    <source>
        <dbReference type="ARBA" id="ARBA00053333"/>
    </source>
</evidence>
<dbReference type="InterPro" id="IPR016166">
    <property type="entry name" value="FAD-bd_PCMH"/>
</dbReference>
<accession>A0A8J2R2I9</accession>
<keyword evidence="15" id="KW-0520">NAD</keyword>
<comment type="catalytic activity">
    <reaction evidence="18">
        <text>xanthine + NAD(+) + H2O = urate + NADH + H(+)</text>
        <dbReference type="Rhea" id="RHEA:16669"/>
        <dbReference type="ChEBI" id="CHEBI:15377"/>
        <dbReference type="ChEBI" id="CHEBI:15378"/>
        <dbReference type="ChEBI" id="CHEBI:17712"/>
        <dbReference type="ChEBI" id="CHEBI:17775"/>
        <dbReference type="ChEBI" id="CHEBI:57540"/>
        <dbReference type="ChEBI" id="CHEBI:57945"/>
        <dbReference type="EC" id="1.17.1.4"/>
    </reaction>
</comment>
<dbReference type="InterPro" id="IPR002888">
    <property type="entry name" value="2Fe-2S-bd"/>
</dbReference>
<feature type="binding site" evidence="23">
    <location>
        <position position="783"/>
    </location>
    <ligand>
        <name>Mo-molybdopterin</name>
        <dbReference type="ChEBI" id="CHEBI:71302"/>
    </ligand>
    <ligandPart>
        <name>Mo</name>
        <dbReference type="ChEBI" id="CHEBI:28685"/>
    </ligandPart>
</feature>
<comment type="cofactor">
    <cofactor evidence="1 22">
        <name>FAD</name>
        <dbReference type="ChEBI" id="CHEBI:57692"/>
    </cofactor>
</comment>
<dbReference type="SUPFAM" id="SSF55447">
    <property type="entry name" value="CO dehydrogenase flavoprotein C-terminal domain-like"/>
    <property type="match status" value="1"/>
</dbReference>
<feature type="binding site" evidence="22">
    <location>
        <position position="930"/>
    </location>
    <ligand>
        <name>substrate</name>
    </ligand>
</feature>
<dbReference type="InterPro" id="IPR005107">
    <property type="entry name" value="CO_DH_flav_C"/>
</dbReference>
<evidence type="ECO:0000256" key="2">
    <source>
        <dbReference type="ARBA" id="ARBA00004275"/>
    </source>
</evidence>
<dbReference type="Gene3D" id="3.30.465.10">
    <property type="match status" value="1"/>
</dbReference>
<feature type="binding site" evidence="23">
    <location>
        <position position="160"/>
    </location>
    <ligand>
        <name>[2Fe-2S] cluster</name>
        <dbReference type="ChEBI" id="CHEBI:190135"/>
        <label>2</label>
    </ligand>
</feature>
<evidence type="ECO:0000256" key="19">
    <source>
        <dbReference type="ARBA" id="ARBA00049517"/>
    </source>
</evidence>
<dbReference type="SUPFAM" id="SSF54292">
    <property type="entry name" value="2Fe-2S ferredoxin-like"/>
    <property type="match status" value="1"/>
</dbReference>
<dbReference type="GO" id="GO:0071949">
    <property type="term" value="F:FAD binding"/>
    <property type="evidence" value="ECO:0007669"/>
    <property type="project" value="InterPro"/>
</dbReference>
<name>A0A8J2R2I9_9NEOP</name>
<dbReference type="FunFam" id="1.10.150.120:FF:000001">
    <property type="entry name" value="Aldehyde oxidase 1"/>
    <property type="match status" value="1"/>
</dbReference>
<evidence type="ECO:0000313" key="26">
    <source>
        <dbReference type="EMBL" id="CAG9578687.1"/>
    </source>
</evidence>
<feature type="domain" description="FAD-binding PCMH-type" evidence="25">
    <location>
        <begin position="245"/>
        <end position="431"/>
    </location>
</feature>
<dbReference type="PROSITE" id="PS51387">
    <property type="entry name" value="FAD_PCMH"/>
    <property type="match status" value="1"/>
</dbReference>
<reference evidence="26" key="1">
    <citation type="submission" date="2021-09" db="EMBL/GenBank/DDBJ databases">
        <authorList>
            <person name="Martin H S."/>
        </authorList>
    </citation>
    <scope>NUCLEOTIDE SEQUENCE</scope>
</reference>